<name>A0AAV0B2V0_PHAPC</name>
<keyword evidence="4" id="KW-1185">Reference proteome</keyword>
<dbReference type="GO" id="GO:0008270">
    <property type="term" value="F:zinc ion binding"/>
    <property type="evidence" value="ECO:0007669"/>
    <property type="project" value="InterPro"/>
</dbReference>
<accession>A0AAV0B2V0</accession>
<comment type="caution">
    <text evidence="3">The sequence shown here is derived from an EMBL/GenBank/DDBJ whole genome shotgun (WGS) entry which is preliminary data.</text>
</comment>
<dbReference type="Pfam" id="PF13917">
    <property type="entry name" value="zf-CCHC_3"/>
    <property type="match status" value="1"/>
</dbReference>
<protein>
    <submittedName>
        <fullName evidence="3">Expressed protein</fullName>
    </submittedName>
</protein>
<dbReference type="Proteomes" id="UP001153365">
    <property type="component" value="Unassembled WGS sequence"/>
</dbReference>
<feature type="compositionally biased region" description="Low complexity" evidence="2">
    <location>
        <begin position="145"/>
        <end position="155"/>
    </location>
</feature>
<proteinExistence type="predicted"/>
<feature type="region of interest" description="Disordered" evidence="2">
    <location>
        <begin position="1"/>
        <end position="48"/>
    </location>
</feature>
<gene>
    <name evidence="3" type="ORF">PPACK8108_LOCUS13231</name>
</gene>
<feature type="compositionally biased region" description="Basic and acidic residues" evidence="2">
    <location>
        <begin position="109"/>
        <end position="121"/>
    </location>
</feature>
<dbReference type="PANTHER" id="PTHR13491:SF0">
    <property type="entry name" value="ZINC FINGER CCHC DOMAIN-CONTAINING PROTEIN 10"/>
    <property type="match status" value="1"/>
</dbReference>
<dbReference type="EMBL" id="CALTRL010003249">
    <property type="protein sequence ID" value="CAH7679161.1"/>
    <property type="molecule type" value="Genomic_DNA"/>
</dbReference>
<dbReference type="AlphaFoldDB" id="A0AAV0B2V0"/>
<reference evidence="3" key="1">
    <citation type="submission" date="2022-06" db="EMBL/GenBank/DDBJ databases">
        <authorList>
            <consortium name="SYNGENTA / RWTH Aachen University"/>
        </authorList>
    </citation>
    <scope>NUCLEOTIDE SEQUENCE</scope>
</reference>
<feature type="region of interest" description="Disordered" evidence="2">
    <location>
        <begin position="70"/>
        <end position="288"/>
    </location>
</feature>
<evidence type="ECO:0000256" key="2">
    <source>
        <dbReference type="SAM" id="MobiDB-lite"/>
    </source>
</evidence>
<keyword evidence="1" id="KW-0507">mRNA processing</keyword>
<dbReference type="InterPro" id="IPR039715">
    <property type="entry name" value="ZCCHC10"/>
</dbReference>
<dbReference type="GO" id="GO:0006397">
    <property type="term" value="P:mRNA processing"/>
    <property type="evidence" value="ECO:0007669"/>
    <property type="project" value="UniProtKB-KW"/>
</dbReference>
<feature type="compositionally biased region" description="Low complexity" evidence="2">
    <location>
        <begin position="167"/>
        <end position="195"/>
    </location>
</feature>
<dbReference type="PANTHER" id="PTHR13491">
    <property type="entry name" value="ZCCHC10 PROTEIN"/>
    <property type="match status" value="1"/>
</dbReference>
<dbReference type="GO" id="GO:0003676">
    <property type="term" value="F:nucleic acid binding"/>
    <property type="evidence" value="ECO:0007669"/>
    <property type="project" value="InterPro"/>
</dbReference>
<sequence length="288" mass="31692">MFGNYIRSMPKLNDADERSKNKSAPPGSRSTNLKYSGGPTGSGKASQSTRCQKCEKFGHFTYNCPVKAVPYKSRPSRTQQLINPKVKRQEPSVEVPEEFLSKKGVAAKILEKNEQVRREKQLSSGNAKPSKRDGKKKKTSDSESDSTSSTSTDTSSDADSDSDSDSDSSSSSSSSSDSDFSSSSDSDGSSSSSDSGRPVKERSNRDRKRPSSSRSSTPSSPANRPYRDRPNDSYSRSRAQIPSRSPSPVRRSKRRSRTPPSSSDEAQKRSRAHRREGRSYGSRHQSRR</sequence>
<feature type="compositionally biased region" description="Acidic residues" evidence="2">
    <location>
        <begin position="156"/>
        <end position="166"/>
    </location>
</feature>
<evidence type="ECO:0000313" key="4">
    <source>
        <dbReference type="Proteomes" id="UP001153365"/>
    </source>
</evidence>
<evidence type="ECO:0000256" key="1">
    <source>
        <dbReference type="ARBA" id="ARBA00022664"/>
    </source>
</evidence>
<feature type="compositionally biased region" description="Low complexity" evidence="2">
    <location>
        <begin position="212"/>
        <end position="224"/>
    </location>
</feature>
<dbReference type="InterPro" id="IPR036875">
    <property type="entry name" value="Znf_CCHC_sf"/>
</dbReference>
<organism evidence="3 4">
    <name type="scientific">Phakopsora pachyrhizi</name>
    <name type="common">Asian soybean rust disease fungus</name>
    <dbReference type="NCBI Taxonomy" id="170000"/>
    <lineage>
        <taxon>Eukaryota</taxon>
        <taxon>Fungi</taxon>
        <taxon>Dikarya</taxon>
        <taxon>Basidiomycota</taxon>
        <taxon>Pucciniomycotina</taxon>
        <taxon>Pucciniomycetes</taxon>
        <taxon>Pucciniales</taxon>
        <taxon>Phakopsoraceae</taxon>
        <taxon>Phakopsora</taxon>
    </lineage>
</organism>
<evidence type="ECO:0000313" key="3">
    <source>
        <dbReference type="EMBL" id="CAH7679161.1"/>
    </source>
</evidence>
<dbReference type="SUPFAM" id="SSF57756">
    <property type="entry name" value="Retrovirus zinc finger-like domains"/>
    <property type="match status" value="1"/>
</dbReference>